<name>A0ABP1R622_9HEXA</name>
<protein>
    <submittedName>
        <fullName evidence="2">Uncharacterized protein</fullName>
    </submittedName>
</protein>
<comment type="caution">
    <text evidence="2">The sequence shown here is derived from an EMBL/GenBank/DDBJ whole genome shotgun (WGS) entry which is preliminary data.</text>
</comment>
<sequence>MAMDDMSWHSRSCRYRGLVEDELQSNLLRTDEMREEFVTKYTKEALATRVSTGGKGRRKKPNTRAASSSSQGPLTAAEEAFVKQKVDTAMAPRGFVSTYLADQRRYFEEIKGNFRKECRCVRRTVRDIFPRAPRNDREGDPPMPKLVAEGRKRIKEAAKAPAAAGAAAARVNYGDSGDEEEEEYGIYF</sequence>
<evidence type="ECO:0000313" key="2">
    <source>
        <dbReference type="EMBL" id="CAL8121158.1"/>
    </source>
</evidence>
<proteinExistence type="predicted"/>
<feature type="compositionally biased region" description="Polar residues" evidence="1">
    <location>
        <begin position="64"/>
        <end position="73"/>
    </location>
</feature>
<organism evidence="2 3">
    <name type="scientific">Orchesella dallaii</name>
    <dbReference type="NCBI Taxonomy" id="48710"/>
    <lineage>
        <taxon>Eukaryota</taxon>
        <taxon>Metazoa</taxon>
        <taxon>Ecdysozoa</taxon>
        <taxon>Arthropoda</taxon>
        <taxon>Hexapoda</taxon>
        <taxon>Collembola</taxon>
        <taxon>Entomobryomorpha</taxon>
        <taxon>Entomobryoidea</taxon>
        <taxon>Orchesellidae</taxon>
        <taxon>Orchesellinae</taxon>
        <taxon>Orchesella</taxon>
    </lineage>
</organism>
<accession>A0ABP1R622</accession>
<reference evidence="2 3" key="1">
    <citation type="submission" date="2024-08" db="EMBL/GenBank/DDBJ databases">
        <authorList>
            <person name="Cucini C."/>
            <person name="Frati F."/>
        </authorList>
    </citation>
    <scope>NUCLEOTIDE SEQUENCE [LARGE SCALE GENOMIC DNA]</scope>
</reference>
<dbReference type="EMBL" id="CAXLJM020000065">
    <property type="protein sequence ID" value="CAL8121158.1"/>
    <property type="molecule type" value="Genomic_DNA"/>
</dbReference>
<gene>
    <name evidence="2" type="ORF">ODALV1_LOCUS19247</name>
</gene>
<keyword evidence="3" id="KW-1185">Reference proteome</keyword>
<evidence type="ECO:0000313" key="3">
    <source>
        <dbReference type="Proteomes" id="UP001642540"/>
    </source>
</evidence>
<feature type="region of interest" description="Disordered" evidence="1">
    <location>
        <begin position="48"/>
        <end position="75"/>
    </location>
</feature>
<dbReference type="Proteomes" id="UP001642540">
    <property type="component" value="Unassembled WGS sequence"/>
</dbReference>
<evidence type="ECO:0000256" key="1">
    <source>
        <dbReference type="SAM" id="MobiDB-lite"/>
    </source>
</evidence>